<dbReference type="InterPro" id="IPR045186">
    <property type="entry name" value="Indole-3-glycerol_P_synth"/>
</dbReference>
<comment type="catalytic activity">
    <reaction evidence="1">
        <text>1-(2-carboxyphenylamino)-1-deoxy-D-ribulose 5-phosphate + H(+) = (1S,2R)-1-C-(indol-3-yl)glycerol 3-phosphate + CO2 + H2O</text>
        <dbReference type="Rhea" id="RHEA:23476"/>
        <dbReference type="ChEBI" id="CHEBI:15377"/>
        <dbReference type="ChEBI" id="CHEBI:15378"/>
        <dbReference type="ChEBI" id="CHEBI:16526"/>
        <dbReference type="ChEBI" id="CHEBI:58613"/>
        <dbReference type="ChEBI" id="CHEBI:58866"/>
        <dbReference type="EC" id="4.1.1.48"/>
    </reaction>
</comment>
<sequence>MGAGLGILSDIVAAERRRLGAEPEGPGPFERALRGAALPVIAEFKRASPSLGPFAADADPAERLGAYVRGGAACFSVLAEPARFGGRPGDFEVARRFGRPILYKGFVCTPGHLREALVLGAQAVLLIARVLGDELPAYAFAARALGLEPLAEIHAADEIPAVQASGARLVGWNVRDLSDFSEGPADPGPLRAAFPEAVLIRESGLKDAAAIRAALASGWDAVLAGEALMRAPDPAALLAEARP</sequence>
<evidence type="ECO:0000313" key="11">
    <source>
        <dbReference type="Proteomes" id="UP001228113"/>
    </source>
</evidence>
<gene>
    <name evidence="10" type="primary">trpC</name>
    <name evidence="10" type="ORF">METESE_21340</name>
</gene>
<keyword evidence="7" id="KW-0057">Aromatic amino acid biosynthesis</keyword>
<evidence type="ECO:0000313" key="10">
    <source>
        <dbReference type="EMBL" id="BDU77176.1"/>
    </source>
</evidence>
<evidence type="ECO:0000256" key="6">
    <source>
        <dbReference type="ARBA" id="ARBA00022822"/>
    </source>
</evidence>
<keyword evidence="8" id="KW-0456">Lyase</keyword>
<comment type="pathway">
    <text evidence="2">Amino-acid biosynthesis; L-tryptophan biosynthesis; L-tryptophan from chorismate: step 4/5.</text>
</comment>
<keyword evidence="11" id="KW-1185">Reference proteome</keyword>
<evidence type="ECO:0000259" key="9">
    <source>
        <dbReference type="Pfam" id="PF00218"/>
    </source>
</evidence>
<organism evidence="10 11">
    <name type="scientific">Mesoterricola sediminis</name>
    <dbReference type="NCBI Taxonomy" id="2927980"/>
    <lineage>
        <taxon>Bacteria</taxon>
        <taxon>Pseudomonadati</taxon>
        <taxon>Acidobacteriota</taxon>
        <taxon>Holophagae</taxon>
        <taxon>Holophagales</taxon>
        <taxon>Holophagaceae</taxon>
        <taxon>Mesoterricola</taxon>
    </lineage>
</organism>
<dbReference type="Gene3D" id="3.20.20.70">
    <property type="entry name" value="Aldolase class I"/>
    <property type="match status" value="1"/>
</dbReference>
<dbReference type="KEGG" id="msea:METESE_21340"/>
<dbReference type="Proteomes" id="UP001228113">
    <property type="component" value="Chromosome"/>
</dbReference>
<evidence type="ECO:0000256" key="4">
    <source>
        <dbReference type="ARBA" id="ARBA00022605"/>
    </source>
</evidence>
<proteinExistence type="predicted"/>
<evidence type="ECO:0000256" key="5">
    <source>
        <dbReference type="ARBA" id="ARBA00022793"/>
    </source>
</evidence>
<feature type="domain" description="Indole-3-glycerol phosphate synthase" evidence="9">
    <location>
        <begin position="36"/>
        <end position="236"/>
    </location>
</feature>
<evidence type="ECO:0000256" key="7">
    <source>
        <dbReference type="ARBA" id="ARBA00023141"/>
    </source>
</evidence>
<evidence type="ECO:0000256" key="1">
    <source>
        <dbReference type="ARBA" id="ARBA00001633"/>
    </source>
</evidence>
<keyword evidence="6" id="KW-0822">Tryptophan biosynthesis</keyword>
<dbReference type="Pfam" id="PF00218">
    <property type="entry name" value="IGPS"/>
    <property type="match status" value="1"/>
</dbReference>
<reference evidence="10" key="1">
    <citation type="journal article" date="2023" name="Int. J. Syst. Evol. Microbiol.">
        <title>Mesoterricola silvestris gen. nov., sp. nov., Mesoterricola sediminis sp. nov., Geothrix oryzae sp. nov., Geothrix edaphica sp. nov., Geothrix rubra sp. nov., and Geothrix limicola sp. nov., six novel members of Acidobacteriota isolated from soils.</title>
        <authorList>
            <person name="Itoh H."/>
            <person name="Sugisawa Y."/>
            <person name="Mise K."/>
            <person name="Xu Z."/>
            <person name="Kuniyasu M."/>
            <person name="Ushijima N."/>
            <person name="Kawano K."/>
            <person name="Kobayashi E."/>
            <person name="Shiratori Y."/>
            <person name="Masuda Y."/>
            <person name="Senoo K."/>
        </authorList>
    </citation>
    <scope>NUCLEOTIDE SEQUENCE</scope>
    <source>
        <strain evidence="10">W786</strain>
    </source>
</reference>
<keyword evidence="4" id="KW-0028">Amino-acid biosynthesis</keyword>
<dbReference type="InterPro" id="IPR001468">
    <property type="entry name" value="Indole-3-GlycerolPSynthase_CS"/>
</dbReference>
<evidence type="ECO:0000256" key="8">
    <source>
        <dbReference type="ARBA" id="ARBA00023239"/>
    </source>
</evidence>
<dbReference type="EC" id="4.1.1.48" evidence="3"/>
<dbReference type="PROSITE" id="PS00614">
    <property type="entry name" value="IGPS"/>
    <property type="match status" value="1"/>
</dbReference>
<evidence type="ECO:0000256" key="3">
    <source>
        <dbReference type="ARBA" id="ARBA00012362"/>
    </source>
</evidence>
<dbReference type="GO" id="GO:0004640">
    <property type="term" value="F:phosphoribosylanthranilate isomerase activity"/>
    <property type="evidence" value="ECO:0007669"/>
    <property type="project" value="TreeGrafter"/>
</dbReference>
<dbReference type="GO" id="GO:0004425">
    <property type="term" value="F:indole-3-glycerol-phosphate synthase activity"/>
    <property type="evidence" value="ECO:0007669"/>
    <property type="project" value="UniProtKB-EC"/>
</dbReference>
<dbReference type="AlphaFoldDB" id="A0AA48H493"/>
<dbReference type="PANTHER" id="PTHR22854">
    <property type="entry name" value="TRYPTOPHAN BIOSYNTHESIS PROTEIN"/>
    <property type="match status" value="1"/>
</dbReference>
<dbReference type="EMBL" id="AP027081">
    <property type="protein sequence ID" value="BDU77176.1"/>
    <property type="molecule type" value="Genomic_DNA"/>
</dbReference>
<dbReference type="RefSeq" id="WP_243335162.1">
    <property type="nucleotide sequence ID" value="NZ_AP027081.1"/>
</dbReference>
<dbReference type="SUPFAM" id="SSF51366">
    <property type="entry name" value="Ribulose-phoshate binding barrel"/>
    <property type="match status" value="1"/>
</dbReference>
<accession>A0AA48H493</accession>
<dbReference type="InterPro" id="IPR013785">
    <property type="entry name" value="Aldolase_TIM"/>
</dbReference>
<keyword evidence="5" id="KW-0210">Decarboxylase</keyword>
<name>A0AA48H493_9BACT</name>
<dbReference type="InterPro" id="IPR013798">
    <property type="entry name" value="Indole-3-glycerol_P_synth_dom"/>
</dbReference>
<dbReference type="InterPro" id="IPR011060">
    <property type="entry name" value="RibuloseP-bd_barrel"/>
</dbReference>
<protein>
    <recommendedName>
        <fullName evidence="3">indole-3-glycerol-phosphate synthase</fullName>
        <ecNumber evidence="3">4.1.1.48</ecNumber>
    </recommendedName>
</protein>
<evidence type="ECO:0000256" key="2">
    <source>
        <dbReference type="ARBA" id="ARBA00004696"/>
    </source>
</evidence>
<dbReference type="CDD" id="cd00331">
    <property type="entry name" value="IGPS"/>
    <property type="match status" value="1"/>
</dbReference>
<dbReference type="GO" id="GO:0000162">
    <property type="term" value="P:L-tryptophan biosynthetic process"/>
    <property type="evidence" value="ECO:0007669"/>
    <property type="project" value="UniProtKB-KW"/>
</dbReference>
<dbReference type="PANTHER" id="PTHR22854:SF2">
    <property type="entry name" value="INDOLE-3-GLYCEROL-PHOSPHATE SYNTHASE"/>
    <property type="match status" value="1"/>
</dbReference>